<sequence>MVITTETLEVNLGSRKCPKNSCRQGPAPMRTFQTGKKLNQYLVSMGDKDIKNAPTVGMEPVTSHCNVDTISTTPYNTVNKCDTIRLAIETKAIRPCGEYEFAYWQRHTDEN</sequence>
<comment type="caution">
    <text evidence="1">The sequence shown here is derived from an EMBL/GenBank/DDBJ whole genome shotgun (WGS) entry which is preliminary data.</text>
</comment>
<dbReference type="Proteomes" id="UP000828390">
    <property type="component" value="Unassembled WGS sequence"/>
</dbReference>
<reference evidence="1" key="1">
    <citation type="journal article" date="2019" name="bioRxiv">
        <title>The Genome of the Zebra Mussel, Dreissena polymorpha: A Resource for Invasive Species Research.</title>
        <authorList>
            <person name="McCartney M.A."/>
            <person name="Auch B."/>
            <person name="Kono T."/>
            <person name="Mallez S."/>
            <person name="Zhang Y."/>
            <person name="Obille A."/>
            <person name="Becker A."/>
            <person name="Abrahante J.E."/>
            <person name="Garbe J."/>
            <person name="Badalamenti J.P."/>
            <person name="Herman A."/>
            <person name="Mangelson H."/>
            <person name="Liachko I."/>
            <person name="Sullivan S."/>
            <person name="Sone E.D."/>
            <person name="Koren S."/>
            <person name="Silverstein K.A.T."/>
            <person name="Beckman K.B."/>
            <person name="Gohl D.M."/>
        </authorList>
    </citation>
    <scope>NUCLEOTIDE SEQUENCE</scope>
    <source>
        <strain evidence="1">Duluth1</strain>
        <tissue evidence="1">Whole animal</tissue>
    </source>
</reference>
<protein>
    <submittedName>
        <fullName evidence="1">Uncharacterized protein</fullName>
    </submittedName>
</protein>
<name>A0A9D4DZ22_DREPO</name>
<gene>
    <name evidence="1" type="ORF">DPMN_170688</name>
</gene>
<evidence type="ECO:0000313" key="2">
    <source>
        <dbReference type="Proteomes" id="UP000828390"/>
    </source>
</evidence>
<keyword evidence="2" id="KW-1185">Reference proteome</keyword>
<accession>A0A9D4DZ22</accession>
<dbReference type="EMBL" id="JAIWYP010000009">
    <property type="protein sequence ID" value="KAH3769420.1"/>
    <property type="molecule type" value="Genomic_DNA"/>
</dbReference>
<dbReference type="AlphaFoldDB" id="A0A9D4DZ22"/>
<organism evidence="1 2">
    <name type="scientific">Dreissena polymorpha</name>
    <name type="common">Zebra mussel</name>
    <name type="synonym">Mytilus polymorpha</name>
    <dbReference type="NCBI Taxonomy" id="45954"/>
    <lineage>
        <taxon>Eukaryota</taxon>
        <taxon>Metazoa</taxon>
        <taxon>Spiralia</taxon>
        <taxon>Lophotrochozoa</taxon>
        <taxon>Mollusca</taxon>
        <taxon>Bivalvia</taxon>
        <taxon>Autobranchia</taxon>
        <taxon>Heteroconchia</taxon>
        <taxon>Euheterodonta</taxon>
        <taxon>Imparidentia</taxon>
        <taxon>Neoheterodontei</taxon>
        <taxon>Myida</taxon>
        <taxon>Dreissenoidea</taxon>
        <taxon>Dreissenidae</taxon>
        <taxon>Dreissena</taxon>
    </lineage>
</organism>
<evidence type="ECO:0000313" key="1">
    <source>
        <dbReference type="EMBL" id="KAH3769420.1"/>
    </source>
</evidence>
<proteinExistence type="predicted"/>
<reference evidence="1" key="2">
    <citation type="submission" date="2020-11" db="EMBL/GenBank/DDBJ databases">
        <authorList>
            <person name="McCartney M.A."/>
            <person name="Auch B."/>
            <person name="Kono T."/>
            <person name="Mallez S."/>
            <person name="Becker A."/>
            <person name="Gohl D.M."/>
            <person name="Silverstein K.A.T."/>
            <person name="Koren S."/>
            <person name="Bechman K.B."/>
            <person name="Herman A."/>
            <person name="Abrahante J.E."/>
            <person name="Garbe J."/>
        </authorList>
    </citation>
    <scope>NUCLEOTIDE SEQUENCE</scope>
    <source>
        <strain evidence="1">Duluth1</strain>
        <tissue evidence="1">Whole animal</tissue>
    </source>
</reference>